<dbReference type="Pfam" id="PF00027">
    <property type="entry name" value="cNMP_binding"/>
    <property type="match status" value="1"/>
</dbReference>
<feature type="domain" description="Cyclic nucleotide-binding" evidence="4">
    <location>
        <begin position="18"/>
        <end position="122"/>
    </location>
</feature>
<dbReference type="InterPro" id="IPR000595">
    <property type="entry name" value="cNMP-bd_dom"/>
</dbReference>
<comment type="caution">
    <text evidence="6">The sequence shown here is derived from an EMBL/GenBank/DDBJ whole genome shotgun (WGS) entry which is preliminary data.</text>
</comment>
<accession>U7DAC5</accession>
<dbReference type="InterPro" id="IPR018488">
    <property type="entry name" value="cNMP-bd_CS"/>
</dbReference>
<dbReference type="eggNOG" id="COG0664">
    <property type="taxonomic scope" value="Bacteria"/>
</dbReference>
<dbReference type="Gene3D" id="1.10.10.10">
    <property type="entry name" value="Winged helix-like DNA-binding domain superfamily/Winged helix DNA-binding domain"/>
    <property type="match status" value="1"/>
</dbReference>
<dbReference type="CDD" id="cd00038">
    <property type="entry name" value="CAP_ED"/>
    <property type="match status" value="1"/>
</dbReference>
<keyword evidence="1" id="KW-0805">Transcription regulation</keyword>
<reference evidence="6 7" key="1">
    <citation type="journal article" date="2013" name="Environ. Microbiol.">
        <title>Genome analysis of Chitinivibrio alkaliphilus gen. nov., sp. nov., a novel extremely haloalkaliphilic anaerobic chitinolytic bacterium from the candidate phylum Termite Group 3.</title>
        <authorList>
            <person name="Sorokin D.Y."/>
            <person name="Gumerov V.M."/>
            <person name="Rakitin A.L."/>
            <person name="Beletsky A.V."/>
            <person name="Damste J.S."/>
            <person name="Muyzer G."/>
            <person name="Mardanov A.V."/>
            <person name="Ravin N.V."/>
        </authorList>
    </citation>
    <scope>NUCLEOTIDE SEQUENCE [LARGE SCALE GENOMIC DNA]</scope>
    <source>
        <strain evidence="6 7">ACht1</strain>
    </source>
</reference>
<dbReference type="RefSeq" id="WP_022636010.1">
    <property type="nucleotide sequence ID" value="NZ_ASJR01000003.1"/>
</dbReference>
<dbReference type="InterPro" id="IPR050397">
    <property type="entry name" value="Env_Response_Regulators"/>
</dbReference>
<dbReference type="SMART" id="SM00419">
    <property type="entry name" value="HTH_CRP"/>
    <property type="match status" value="1"/>
</dbReference>
<keyword evidence="7" id="KW-1185">Reference proteome</keyword>
<evidence type="ECO:0000256" key="3">
    <source>
        <dbReference type="ARBA" id="ARBA00023163"/>
    </source>
</evidence>
<feature type="domain" description="HTH crp-type" evidence="5">
    <location>
        <begin position="153"/>
        <end position="227"/>
    </location>
</feature>
<proteinExistence type="predicted"/>
<evidence type="ECO:0000313" key="7">
    <source>
        <dbReference type="Proteomes" id="UP000017148"/>
    </source>
</evidence>
<dbReference type="InterPro" id="IPR018490">
    <property type="entry name" value="cNMP-bd_dom_sf"/>
</dbReference>
<dbReference type="InterPro" id="IPR036388">
    <property type="entry name" value="WH-like_DNA-bd_sf"/>
</dbReference>
<dbReference type="SUPFAM" id="SSF51206">
    <property type="entry name" value="cAMP-binding domain-like"/>
    <property type="match status" value="1"/>
</dbReference>
<gene>
    <name evidence="6" type="ORF">CALK_0472a</name>
</gene>
<organism evidence="6 7">
    <name type="scientific">Chitinivibrio alkaliphilus ACht1</name>
    <dbReference type="NCBI Taxonomy" id="1313304"/>
    <lineage>
        <taxon>Bacteria</taxon>
        <taxon>Pseudomonadati</taxon>
        <taxon>Fibrobacterota</taxon>
        <taxon>Chitinivibrionia</taxon>
        <taxon>Chitinivibrionales</taxon>
        <taxon>Chitinivibrionaceae</taxon>
        <taxon>Chitinivibrio</taxon>
    </lineage>
</organism>
<keyword evidence="2" id="KW-0238">DNA-binding</keyword>
<dbReference type="STRING" id="1313304.CALK_0472a"/>
<dbReference type="OrthoDB" id="9810708at2"/>
<evidence type="ECO:0000256" key="2">
    <source>
        <dbReference type="ARBA" id="ARBA00023125"/>
    </source>
</evidence>
<dbReference type="PROSITE" id="PS50042">
    <property type="entry name" value="CNMP_BINDING_3"/>
    <property type="match status" value="1"/>
</dbReference>
<evidence type="ECO:0000259" key="4">
    <source>
        <dbReference type="PROSITE" id="PS50042"/>
    </source>
</evidence>
<dbReference type="AlphaFoldDB" id="U7DAC5"/>
<dbReference type="PROSITE" id="PS00889">
    <property type="entry name" value="CNMP_BINDING_2"/>
    <property type="match status" value="1"/>
</dbReference>
<dbReference type="GO" id="GO:0003700">
    <property type="term" value="F:DNA-binding transcription factor activity"/>
    <property type="evidence" value="ECO:0007669"/>
    <property type="project" value="TreeGrafter"/>
</dbReference>
<dbReference type="PANTHER" id="PTHR24567:SF74">
    <property type="entry name" value="HTH-TYPE TRANSCRIPTIONAL REGULATOR ARCR"/>
    <property type="match status" value="1"/>
</dbReference>
<protein>
    <submittedName>
        <fullName evidence="6">Crp/Fnr family transcriptional regulator</fullName>
    </submittedName>
</protein>
<name>U7DAC5_9BACT</name>
<evidence type="ECO:0000313" key="6">
    <source>
        <dbReference type="EMBL" id="ERP38982.1"/>
    </source>
</evidence>
<dbReference type="PRINTS" id="PR00103">
    <property type="entry name" value="CAMPKINASE"/>
</dbReference>
<dbReference type="SMART" id="SM00100">
    <property type="entry name" value="cNMP"/>
    <property type="match status" value="1"/>
</dbReference>
<sequence>MACERVEKFVNFMMTLPMFQALEFWQIRLLYNDVNIRRFVQGEMVVHEEDPCSKNGFFIIFSGRVKVFSVDDKGEQIYAILGKGDFFGEMSILEEKPRSASVAALHPCEIFVWDCRAFIRMLEKYPSISLAFMRILSERLRRANRRINNFSFMSARERLIVYLREEVHRRGILQEDGTYLIEIPPQKAIGSTMGIARETVSRVFAEFAEDGIIIKKGYKKVLVPDETLLQI</sequence>
<dbReference type="InterPro" id="IPR012318">
    <property type="entry name" value="HTH_CRP"/>
</dbReference>
<dbReference type="Proteomes" id="UP000017148">
    <property type="component" value="Unassembled WGS sequence"/>
</dbReference>
<evidence type="ECO:0000259" key="5">
    <source>
        <dbReference type="PROSITE" id="PS51063"/>
    </source>
</evidence>
<dbReference type="GO" id="GO:0005829">
    <property type="term" value="C:cytosol"/>
    <property type="evidence" value="ECO:0007669"/>
    <property type="project" value="TreeGrafter"/>
</dbReference>
<keyword evidence="3" id="KW-0804">Transcription</keyword>
<dbReference type="SUPFAM" id="SSF46785">
    <property type="entry name" value="Winged helix' DNA-binding domain"/>
    <property type="match status" value="1"/>
</dbReference>
<dbReference type="Pfam" id="PF13545">
    <property type="entry name" value="HTH_Crp_2"/>
    <property type="match status" value="1"/>
</dbReference>
<dbReference type="InterPro" id="IPR014710">
    <property type="entry name" value="RmlC-like_jellyroll"/>
</dbReference>
<dbReference type="EMBL" id="ASJR01000003">
    <property type="protein sequence ID" value="ERP38982.1"/>
    <property type="molecule type" value="Genomic_DNA"/>
</dbReference>
<dbReference type="PROSITE" id="PS51063">
    <property type="entry name" value="HTH_CRP_2"/>
    <property type="match status" value="1"/>
</dbReference>
<dbReference type="GO" id="GO:0003677">
    <property type="term" value="F:DNA binding"/>
    <property type="evidence" value="ECO:0007669"/>
    <property type="project" value="UniProtKB-KW"/>
</dbReference>
<dbReference type="InterPro" id="IPR036390">
    <property type="entry name" value="WH_DNA-bd_sf"/>
</dbReference>
<evidence type="ECO:0000256" key="1">
    <source>
        <dbReference type="ARBA" id="ARBA00023015"/>
    </source>
</evidence>
<dbReference type="PANTHER" id="PTHR24567">
    <property type="entry name" value="CRP FAMILY TRANSCRIPTIONAL REGULATORY PROTEIN"/>
    <property type="match status" value="1"/>
</dbReference>
<dbReference type="Gene3D" id="2.60.120.10">
    <property type="entry name" value="Jelly Rolls"/>
    <property type="match status" value="1"/>
</dbReference>